<protein>
    <submittedName>
        <fullName evidence="3">YceI-like domain-containing protein</fullName>
    </submittedName>
</protein>
<evidence type="ECO:0000313" key="3">
    <source>
        <dbReference type="EMBL" id="SFG36237.1"/>
    </source>
</evidence>
<evidence type="ECO:0000259" key="2">
    <source>
        <dbReference type="SMART" id="SM00867"/>
    </source>
</evidence>
<sequence>MKYLLIIFLVLSFNSVFAQAYQTKTGKAIFLSKAPLNEFTGVSEQLQGLIDLEKNMVDFYLDLNTLKTGIGLRDRHMRDNYLETEKYPFAEFTGKLTSIPELKSGQTQAVAVNGRFKIHGVERDMEITGQLQRMTNGDLSLKANFDILLGDYEIPLPKLVFYELAEKQEVSIEAFLKPKKQ</sequence>
<evidence type="ECO:0000256" key="1">
    <source>
        <dbReference type="SAM" id="SignalP"/>
    </source>
</evidence>
<dbReference type="STRING" id="435880.SAMN04487988_10398"/>
<accession>A0A1I2RCB0</accession>
<dbReference type="AlphaFoldDB" id="A0A1I2RCB0"/>
<proteinExistence type="predicted"/>
<feature type="chain" id="PRO_5011595092" evidence="1">
    <location>
        <begin position="21"/>
        <end position="181"/>
    </location>
</feature>
<name>A0A1I2RCB0_9BACT</name>
<dbReference type="RefSeq" id="WP_092789558.1">
    <property type="nucleotide sequence ID" value="NZ_FOPC01000003.1"/>
</dbReference>
<gene>
    <name evidence="3" type="ORF">SAMN04487988_10398</name>
</gene>
<dbReference type="SMART" id="SM00867">
    <property type="entry name" value="YceI"/>
    <property type="match status" value="1"/>
</dbReference>
<dbReference type="Proteomes" id="UP000199642">
    <property type="component" value="Unassembled WGS sequence"/>
</dbReference>
<evidence type="ECO:0000313" key="4">
    <source>
        <dbReference type="Proteomes" id="UP000199642"/>
    </source>
</evidence>
<dbReference type="OrthoDB" id="116832at2"/>
<reference evidence="4" key="1">
    <citation type="submission" date="2016-10" db="EMBL/GenBank/DDBJ databases">
        <authorList>
            <person name="Varghese N."/>
            <person name="Submissions S."/>
        </authorList>
    </citation>
    <scope>NUCLEOTIDE SEQUENCE [LARGE SCALE GENOMIC DNA]</scope>
    <source>
        <strain evidence="4">DSM 19315</strain>
    </source>
</reference>
<dbReference type="Pfam" id="PF04264">
    <property type="entry name" value="YceI"/>
    <property type="match status" value="1"/>
</dbReference>
<dbReference type="InterPro" id="IPR007372">
    <property type="entry name" value="Lipid/polyisoprenoid-bd_YceI"/>
</dbReference>
<feature type="domain" description="Lipid/polyisoprenoid-binding YceI-like" evidence="2">
    <location>
        <begin position="20"/>
        <end position="177"/>
    </location>
</feature>
<dbReference type="Gene3D" id="2.40.128.110">
    <property type="entry name" value="Lipid/polyisoprenoid-binding, YceI-like"/>
    <property type="match status" value="1"/>
</dbReference>
<keyword evidence="4" id="KW-1185">Reference proteome</keyword>
<dbReference type="EMBL" id="FOPC01000003">
    <property type="protein sequence ID" value="SFG36237.1"/>
    <property type="molecule type" value="Genomic_DNA"/>
</dbReference>
<dbReference type="PANTHER" id="PTHR34406">
    <property type="entry name" value="PROTEIN YCEI"/>
    <property type="match status" value="1"/>
</dbReference>
<dbReference type="InterPro" id="IPR036761">
    <property type="entry name" value="TTHA0802/YceI-like_sf"/>
</dbReference>
<dbReference type="PANTHER" id="PTHR34406:SF1">
    <property type="entry name" value="PROTEIN YCEI"/>
    <property type="match status" value="1"/>
</dbReference>
<organism evidence="3 4">
    <name type="scientific">Algoriphagus hitonicola</name>
    <dbReference type="NCBI Taxonomy" id="435880"/>
    <lineage>
        <taxon>Bacteria</taxon>
        <taxon>Pseudomonadati</taxon>
        <taxon>Bacteroidota</taxon>
        <taxon>Cytophagia</taxon>
        <taxon>Cytophagales</taxon>
        <taxon>Cyclobacteriaceae</taxon>
        <taxon>Algoriphagus</taxon>
    </lineage>
</organism>
<dbReference type="SUPFAM" id="SSF101874">
    <property type="entry name" value="YceI-like"/>
    <property type="match status" value="1"/>
</dbReference>
<keyword evidence="1" id="KW-0732">Signal</keyword>
<feature type="signal peptide" evidence="1">
    <location>
        <begin position="1"/>
        <end position="20"/>
    </location>
</feature>